<dbReference type="Proteomes" id="UP000248852">
    <property type="component" value="Segment"/>
</dbReference>
<name>A0A2U7UAV2_9VIRU</name>
<dbReference type="GeneID" id="36844611"/>
<accession>A0A2U7UAV2</accession>
<dbReference type="EMBL" id="MG011689">
    <property type="protein sequence ID" value="AVK75470.1"/>
    <property type="molecule type" value="Genomic_DNA"/>
</dbReference>
<protein>
    <submittedName>
        <fullName evidence="1">Uncharacterized protein</fullName>
    </submittedName>
</protein>
<dbReference type="KEGG" id="vg:36844611"/>
<gene>
    <name evidence="1" type="ORF">pqer_cds_1048</name>
</gene>
<proteinExistence type="predicted"/>
<organism evidence="1">
    <name type="scientific">Pandoravirus quercus</name>
    <dbReference type="NCBI Taxonomy" id="2107709"/>
    <lineage>
        <taxon>Viruses</taxon>
        <taxon>Pandoravirus</taxon>
    </lineage>
</organism>
<evidence type="ECO:0000313" key="1">
    <source>
        <dbReference type="EMBL" id="AVK75470.1"/>
    </source>
</evidence>
<reference evidence="1" key="1">
    <citation type="journal article" date="2018" name="Nat. Commun.">
        <title>Diversity and evolution of the emerging Pandoraviridae family.</title>
        <authorList>
            <person name="Legendre M."/>
            <person name="Fabre E."/>
            <person name="Poirot O."/>
            <person name="Jeudy S."/>
            <person name="Lartigue A."/>
            <person name="Alempic J.M."/>
            <person name="Beucher L."/>
            <person name="Philippe N."/>
            <person name="Bertaux L."/>
            <person name="Christo-Foroux E."/>
            <person name="Labadie K."/>
            <person name="Coute Y."/>
            <person name="Abergel C."/>
            <person name="Claverie J.M."/>
        </authorList>
    </citation>
    <scope>NUCLEOTIDE SEQUENCE [LARGE SCALE GENOMIC DNA]</scope>
    <source>
        <strain evidence="1">Quercus</strain>
    </source>
</reference>
<dbReference type="RefSeq" id="YP_009483739.1">
    <property type="nucleotide sequence ID" value="NC_037667.1"/>
</dbReference>
<sequence length="97" mass="10395">MSQAETIFTYTRESRYIKAQVVITSTRTDDKGCALCTVHGDAEPLPGCGTGPFPHTTLSFRVHACTEQHATIQEVGAALKAAGLDIGTIMDNLLTLE</sequence>